<dbReference type="InterPro" id="IPR011990">
    <property type="entry name" value="TPR-like_helical_dom_sf"/>
</dbReference>
<reference evidence="2 3" key="1">
    <citation type="journal article" date="2024" name="G3 (Bethesda)">
        <title>Genome assembly of Hibiscus sabdariffa L. provides insights into metabolisms of medicinal natural products.</title>
        <authorList>
            <person name="Kim T."/>
        </authorList>
    </citation>
    <scope>NUCLEOTIDE SEQUENCE [LARGE SCALE GENOMIC DNA]</scope>
    <source>
        <strain evidence="2">TK-2024</strain>
        <tissue evidence="2">Old leaves</tissue>
    </source>
</reference>
<evidence type="ECO:0000256" key="1">
    <source>
        <dbReference type="ARBA" id="ARBA00022737"/>
    </source>
</evidence>
<evidence type="ECO:0000313" key="2">
    <source>
        <dbReference type="EMBL" id="KAK8496434.1"/>
    </source>
</evidence>
<dbReference type="InterPro" id="IPR002885">
    <property type="entry name" value="PPR_rpt"/>
</dbReference>
<gene>
    <name evidence="2" type="ORF">V6N12_066247</name>
</gene>
<dbReference type="NCBIfam" id="TIGR00756">
    <property type="entry name" value="PPR"/>
    <property type="match status" value="1"/>
</dbReference>
<dbReference type="Gene3D" id="1.25.40.10">
    <property type="entry name" value="Tetratricopeptide repeat domain"/>
    <property type="match status" value="1"/>
</dbReference>
<accession>A0ABR2AR61</accession>
<dbReference type="Proteomes" id="UP001472677">
    <property type="component" value="Unassembled WGS sequence"/>
</dbReference>
<dbReference type="Pfam" id="PF01535">
    <property type="entry name" value="PPR"/>
    <property type="match status" value="1"/>
</dbReference>
<proteinExistence type="predicted"/>
<keyword evidence="1" id="KW-0677">Repeat</keyword>
<name>A0ABR2AR61_9ROSI</name>
<evidence type="ECO:0000313" key="3">
    <source>
        <dbReference type="Proteomes" id="UP001472677"/>
    </source>
</evidence>
<comment type="caution">
    <text evidence="2">The sequence shown here is derived from an EMBL/GenBank/DDBJ whole genome shotgun (WGS) entry which is preliminary data.</text>
</comment>
<sequence>MPERDVFAWTTMMSGFLKAGDLGSSRRLFDETPNWSGATWNTMMDGSWPEQAIGGKEEIQVMEGLAVHSHALEAHAMI</sequence>
<dbReference type="EMBL" id="JBBPBM010000368">
    <property type="protein sequence ID" value="KAK8496434.1"/>
    <property type="molecule type" value="Genomic_DNA"/>
</dbReference>
<protein>
    <recommendedName>
        <fullName evidence="4">Pentatricopeptide repeat-containing protein</fullName>
    </recommendedName>
</protein>
<evidence type="ECO:0008006" key="4">
    <source>
        <dbReference type="Google" id="ProtNLM"/>
    </source>
</evidence>
<keyword evidence="3" id="KW-1185">Reference proteome</keyword>
<organism evidence="2 3">
    <name type="scientific">Hibiscus sabdariffa</name>
    <name type="common">roselle</name>
    <dbReference type="NCBI Taxonomy" id="183260"/>
    <lineage>
        <taxon>Eukaryota</taxon>
        <taxon>Viridiplantae</taxon>
        <taxon>Streptophyta</taxon>
        <taxon>Embryophyta</taxon>
        <taxon>Tracheophyta</taxon>
        <taxon>Spermatophyta</taxon>
        <taxon>Magnoliopsida</taxon>
        <taxon>eudicotyledons</taxon>
        <taxon>Gunneridae</taxon>
        <taxon>Pentapetalae</taxon>
        <taxon>rosids</taxon>
        <taxon>malvids</taxon>
        <taxon>Malvales</taxon>
        <taxon>Malvaceae</taxon>
        <taxon>Malvoideae</taxon>
        <taxon>Hibiscus</taxon>
    </lineage>
</organism>